<dbReference type="RefSeq" id="WP_381429636.1">
    <property type="nucleotide sequence ID" value="NZ_JBHSNO010000001.1"/>
</dbReference>
<reference evidence="3" key="1">
    <citation type="journal article" date="2019" name="Int. J. Syst. Evol. Microbiol.">
        <title>The Global Catalogue of Microorganisms (GCM) 10K type strain sequencing project: providing services to taxonomists for standard genome sequencing and annotation.</title>
        <authorList>
            <consortium name="The Broad Institute Genomics Platform"/>
            <consortium name="The Broad Institute Genome Sequencing Center for Infectious Disease"/>
            <person name="Wu L."/>
            <person name="Ma J."/>
        </authorList>
    </citation>
    <scope>NUCLEOTIDE SEQUENCE [LARGE SCALE GENOMIC DNA]</scope>
    <source>
        <strain evidence="3">CGMCC 4.1434</strain>
    </source>
</reference>
<sequence>METESIWSQIITSLGPLLGVVVGALATYVAQTNSLKKQWEREEAKEKEKKHIEKLLMYSEILKLDGEHLMQVNIGGGYNEFNTITFNEKFRPVFFSKFYLIDQNIADNIRNMDFIIAAGNYFEELEQQQEDELIILYTNIIRDIENHIKMNKLN</sequence>
<dbReference type="EMBL" id="JBHSNO010000001">
    <property type="protein sequence ID" value="MFC5587537.1"/>
    <property type="molecule type" value="Genomic_DNA"/>
</dbReference>
<evidence type="ECO:0000313" key="2">
    <source>
        <dbReference type="EMBL" id="MFC5587537.1"/>
    </source>
</evidence>
<keyword evidence="3" id="KW-1185">Reference proteome</keyword>
<keyword evidence="1" id="KW-0812">Transmembrane</keyword>
<keyword evidence="1" id="KW-1133">Transmembrane helix</keyword>
<feature type="transmembrane region" description="Helical" evidence="1">
    <location>
        <begin position="6"/>
        <end position="30"/>
    </location>
</feature>
<evidence type="ECO:0000256" key="1">
    <source>
        <dbReference type="SAM" id="Phobius"/>
    </source>
</evidence>
<evidence type="ECO:0000313" key="3">
    <source>
        <dbReference type="Proteomes" id="UP001596109"/>
    </source>
</evidence>
<dbReference type="Proteomes" id="UP001596109">
    <property type="component" value="Unassembled WGS sequence"/>
</dbReference>
<gene>
    <name evidence="2" type="ORF">ACFPRA_01270</name>
</gene>
<accession>A0ABW0TDQ3</accession>
<proteinExistence type="predicted"/>
<name>A0ABW0TDQ3_9BACL</name>
<comment type="caution">
    <text evidence="2">The sequence shown here is derived from an EMBL/GenBank/DDBJ whole genome shotgun (WGS) entry which is preliminary data.</text>
</comment>
<protein>
    <submittedName>
        <fullName evidence="2">Uncharacterized protein</fullName>
    </submittedName>
</protein>
<keyword evidence="1" id="KW-0472">Membrane</keyword>
<organism evidence="2 3">
    <name type="scientific">Sporosarcina soli</name>
    <dbReference type="NCBI Taxonomy" id="334736"/>
    <lineage>
        <taxon>Bacteria</taxon>
        <taxon>Bacillati</taxon>
        <taxon>Bacillota</taxon>
        <taxon>Bacilli</taxon>
        <taxon>Bacillales</taxon>
        <taxon>Caryophanaceae</taxon>
        <taxon>Sporosarcina</taxon>
    </lineage>
</organism>